<dbReference type="Proteomes" id="UP000037247">
    <property type="component" value="Unassembled WGS sequence"/>
</dbReference>
<evidence type="ECO:0000313" key="2">
    <source>
        <dbReference type="Proteomes" id="UP000037247"/>
    </source>
</evidence>
<dbReference type="EMBL" id="LDTZ01000014">
    <property type="protein sequence ID" value="KNA92490.1"/>
    <property type="molecule type" value="Genomic_DNA"/>
</dbReference>
<comment type="caution">
    <text evidence="1">The sequence shown here is derived from an EMBL/GenBank/DDBJ whole genome shotgun (WGS) entry which is preliminary data.</text>
</comment>
<sequence>MSDSSTPRFLQGLFAFKGAGFETLAVIDDSLTLTVPDGSTLQAVYFRGGNSSDEMITIALMHDGKPVRYFPIAAQGGTHVPLRLVEDFLEGAEISLALAAPTSASGTVVIDLGVVEF</sequence>
<proteinExistence type="predicted"/>
<evidence type="ECO:0000313" key="1">
    <source>
        <dbReference type="EMBL" id="KNA92490.1"/>
    </source>
</evidence>
<protein>
    <submittedName>
        <fullName evidence="1">Molybdopterin oxidoreductase</fullName>
    </submittedName>
</protein>
<name>A0ABR5IFH1_9ACTN</name>
<reference evidence="1 2" key="1">
    <citation type="submission" date="2015-05" db="EMBL/GenBank/DDBJ databases">
        <title>Draft genome sequence of the bacterium Gordonia jacobaea a new member of the Gordonia genus.</title>
        <authorList>
            <person name="Jimenez-Galisteo G."/>
            <person name="Dominguez A."/>
            <person name="Munoz E."/>
            <person name="Vinas M."/>
        </authorList>
    </citation>
    <scope>NUCLEOTIDE SEQUENCE [LARGE SCALE GENOMIC DNA]</scope>
    <source>
        <strain evidence="2">mv1</strain>
    </source>
</reference>
<accession>A0ABR5IFH1</accession>
<organism evidence="1 2">
    <name type="scientific">Gordonia jacobaea</name>
    <dbReference type="NCBI Taxonomy" id="122202"/>
    <lineage>
        <taxon>Bacteria</taxon>
        <taxon>Bacillati</taxon>
        <taxon>Actinomycetota</taxon>
        <taxon>Actinomycetes</taxon>
        <taxon>Mycobacteriales</taxon>
        <taxon>Gordoniaceae</taxon>
        <taxon>Gordonia</taxon>
    </lineage>
</organism>
<gene>
    <name evidence="1" type="ORF">ABW18_04000</name>
</gene>
<keyword evidence="2" id="KW-1185">Reference proteome</keyword>
<dbReference type="RefSeq" id="WP_049697710.1">
    <property type="nucleotide sequence ID" value="NZ_CBDRLS010000001.1"/>
</dbReference>